<dbReference type="Proteomes" id="UP001642360">
    <property type="component" value="Unassembled WGS sequence"/>
</dbReference>
<evidence type="ECO:0000259" key="1">
    <source>
        <dbReference type="Pfam" id="PF11955"/>
    </source>
</evidence>
<accession>A0ABC8TQ20</accession>
<name>A0ABC8TQ20_9AQUA</name>
<dbReference type="InterPro" id="IPR045040">
    <property type="entry name" value="PORR_fam"/>
</dbReference>
<dbReference type="PANTHER" id="PTHR31476">
    <property type="entry name" value="PROTEIN WHAT'S THIS FACTOR 1 HOMOLOG, CHLOROPLASTIC"/>
    <property type="match status" value="1"/>
</dbReference>
<dbReference type="PANTHER" id="PTHR31476:SF13">
    <property type="entry name" value="PROTEIN WHAT'S THIS FACTOR 9, MITOCHONDRIAL"/>
    <property type="match status" value="1"/>
</dbReference>
<protein>
    <recommendedName>
        <fullName evidence="1">PORR domain-containing protein</fullName>
    </recommendedName>
</protein>
<comment type="caution">
    <text evidence="2">The sequence shown here is derived from an EMBL/GenBank/DDBJ whole genome shotgun (WGS) entry which is preliminary data.</text>
</comment>
<evidence type="ECO:0000313" key="3">
    <source>
        <dbReference type="Proteomes" id="UP001642360"/>
    </source>
</evidence>
<dbReference type="EMBL" id="CAUOFW020005636">
    <property type="protein sequence ID" value="CAK9171041.1"/>
    <property type="molecule type" value="Genomic_DNA"/>
</dbReference>
<dbReference type="AlphaFoldDB" id="A0ABC8TQ20"/>
<keyword evidence="3" id="KW-1185">Reference proteome</keyword>
<reference evidence="2 3" key="1">
    <citation type="submission" date="2024-02" db="EMBL/GenBank/DDBJ databases">
        <authorList>
            <person name="Vignale AGUSTIN F."/>
            <person name="Sosa J E."/>
            <person name="Modenutti C."/>
        </authorList>
    </citation>
    <scope>NUCLEOTIDE SEQUENCE [LARGE SCALE GENOMIC DNA]</scope>
</reference>
<sequence length="417" mass="48421">MFFNQPNNSKNLTKLIFSSSHSSILTLLHKHPPAYIYTQKQTYVDVYMKWKKDSYHDSIDSIHKSIDLKPLISLKNCIASSPDECIPISVVSKRGLELGIPIKVARFLRRYPSVFEEFVGPQYDLPWFRLTQRASELDKEEREVYRVCKVDIQERLKKFILMSGEKRLPMKIIQGMQWYLGLPDEFLQDPDKNLDGCFRIVQMEDGLKGLAVENEEKVLSIMQKNAMKKGVYSGGSMEPVEFPLFPSQGLRLKRKIKDWLGEFQKLPYVSPYEDHSDFNPDSDVSEKRLVGVLHELLSLFVEHAAERKKLLCLRKYLGLPQKVHKAFERHPFMFYLSLRNKTCTAILKEAYCDKSDIEVHPLAEVRKKYINLMKESEVILKSRRIQNQSFDRGNVKVTVKDLDCTDDESTEAADVSL</sequence>
<feature type="domain" description="PORR" evidence="1">
    <location>
        <begin position="51"/>
        <end position="377"/>
    </location>
</feature>
<dbReference type="InterPro" id="IPR021099">
    <property type="entry name" value="PORR_domain"/>
</dbReference>
<dbReference type="Pfam" id="PF11955">
    <property type="entry name" value="PORR"/>
    <property type="match status" value="1"/>
</dbReference>
<organism evidence="2 3">
    <name type="scientific">Ilex paraguariensis</name>
    <name type="common">yerba mate</name>
    <dbReference type="NCBI Taxonomy" id="185542"/>
    <lineage>
        <taxon>Eukaryota</taxon>
        <taxon>Viridiplantae</taxon>
        <taxon>Streptophyta</taxon>
        <taxon>Embryophyta</taxon>
        <taxon>Tracheophyta</taxon>
        <taxon>Spermatophyta</taxon>
        <taxon>Magnoliopsida</taxon>
        <taxon>eudicotyledons</taxon>
        <taxon>Gunneridae</taxon>
        <taxon>Pentapetalae</taxon>
        <taxon>asterids</taxon>
        <taxon>campanulids</taxon>
        <taxon>Aquifoliales</taxon>
        <taxon>Aquifoliaceae</taxon>
        <taxon>Ilex</taxon>
    </lineage>
</organism>
<gene>
    <name evidence="2" type="ORF">ILEXP_LOCUS40569</name>
</gene>
<evidence type="ECO:0000313" key="2">
    <source>
        <dbReference type="EMBL" id="CAK9171041.1"/>
    </source>
</evidence>
<proteinExistence type="predicted"/>